<keyword evidence="1" id="KW-0238">DNA-binding</keyword>
<dbReference type="Pfam" id="PF03221">
    <property type="entry name" value="HTH_Tnp_Tc5"/>
    <property type="match status" value="1"/>
</dbReference>
<dbReference type="OrthoDB" id="496981at2759"/>
<evidence type="ECO:0000259" key="2">
    <source>
        <dbReference type="Pfam" id="PF03221"/>
    </source>
</evidence>
<dbReference type="AlphaFoldDB" id="A0A9P0LF20"/>
<feature type="domain" description="HTH CENPB-type" evidence="2">
    <location>
        <begin position="4"/>
        <end position="52"/>
    </location>
</feature>
<protein>
    <recommendedName>
        <fullName evidence="2">HTH CENPB-type domain-containing protein</fullName>
    </recommendedName>
</protein>
<gene>
    <name evidence="3" type="ORF">ACAOBT_LOCUS20720</name>
</gene>
<dbReference type="Proteomes" id="UP001152888">
    <property type="component" value="Unassembled WGS sequence"/>
</dbReference>
<accession>A0A9P0LF20</accession>
<dbReference type="InterPro" id="IPR006600">
    <property type="entry name" value="HTH_CenpB_DNA-bd_dom"/>
</dbReference>
<organism evidence="3 4">
    <name type="scientific">Acanthoscelides obtectus</name>
    <name type="common">Bean weevil</name>
    <name type="synonym">Bruchus obtectus</name>
    <dbReference type="NCBI Taxonomy" id="200917"/>
    <lineage>
        <taxon>Eukaryota</taxon>
        <taxon>Metazoa</taxon>
        <taxon>Ecdysozoa</taxon>
        <taxon>Arthropoda</taxon>
        <taxon>Hexapoda</taxon>
        <taxon>Insecta</taxon>
        <taxon>Pterygota</taxon>
        <taxon>Neoptera</taxon>
        <taxon>Endopterygota</taxon>
        <taxon>Coleoptera</taxon>
        <taxon>Polyphaga</taxon>
        <taxon>Cucujiformia</taxon>
        <taxon>Chrysomeloidea</taxon>
        <taxon>Chrysomelidae</taxon>
        <taxon>Bruchinae</taxon>
        <taxon>Bruchini</taxon>
        <taxon>Acanthoscelides</taxon>
    </lineage>
</organism>
<evidence type="ECO:0000313" key="3">
    <source>
        <dbReference type="EMBL" id="CAH1992174.1"/>
    </source>
</evidence>
<evidence type="ECO:0000313" key="4">
    <source>
        <dbReference type="Proteomes" id="UP001152888"/>
    </source>
</evidence>
<evidence type="ECO:0000256" key="1">
    <source>
        <dbReference type="ARBA" id="ARBA00023125"/>
    </source>
</evidence>
<name>A0A9P0LF20_ACAOB</name>
<reference evidence="3" key="1">
    <citation type="submission" date="2022-03" db="EMBL/GenBank/DDBJ databases">
        <authorList>
            <person name="Sayadi A."/>
        </authorList>
    </citation>
    <scope>NUCLEOTIDE SEQUENCE</scope>
</reference>
<keyword evidence="4" id="KW-1185">Reference proteome</keyword>
<proteinExistence type="predicted"/>
<comment type="caution">
    <text evidence="3">The sequence shown here is derived from an EMBL/GenBank/DDBJ whole genome shotgun (WGS) entry which is preliminary data.</text>
</comment>
<dbReference type="GO" id="GO:0003677">
    <property type="term" value="F:DNA binding"/>
    <property type="evidence" value="ECO:0007669"/>
    <property type="project" value="UniProtKB-KW"/>
</dbReference>
<sequence>MFGLTRTMVQELAFGLAEKNSFSHSFNKDNGKAGQEWLDGFLKRHKDISLRKPEPTSAARAQAFNRPQFKNTGLWPVDPDIFPNHFFEPADTTNMPIASTADNSDSIQDQNLPSLPIEPEAGEIMAQEQNKAPEFHQSHPLVLVNHLLHQILQTQ</sequence>
<dbReference type="EMBL" id="CAKOFQ010007137">
    <property type="protein sequence ID" value="CAH1992174.1"/>
    <property type="molecule type" value="Genomic_DNA"/>
</dbReference>